<organism evidence="3 4">
    <name type="scientific">Deinococcus maricopensis (strain DSM 21211 / LMG 22137 / NRRL B-23946 / LB-34)</name>
    <dbReference type="NCBI Taxonomy" id="709986"/>
    <lineage>
        <taxon>Bacteria</taxon>
        <taxon>Thermotogati</taxon>
        <taxon>Deinococcota</taxon>
        <taxon>Deinococci</taxon>
        <taxon>Deinococcales</taxon>
        <taxon>Deinococcaceae</taxon>
        <taxon>Deinococcus</taxon>
    </lineage>
</organism>
<feature type="chain" id="PRO_5003228451" evidence="2">
    <location>
        <begin position="35"/>
        <end position="483"/>
    </location>
</feature>
<feature type="signal peptide" evidence="2">
    <location>
        <begin position="1"/>
        <end position="34"/>
    </location>
</feature>
<evidence type="ECO:0000256" key="2">
    <source>
        <dbReference type="SAM" id="SignalP"/>
    </source>
</evidence>
<reference evidence="3 4" key="1">
    <citation type="journal article" date="2011" name="Stand. Genomic Sci.">
        <title>Complete genome sequence of Deinococcus maricopensis type strain (LB-34).</title>
        <authorList>
            <person name="Pukall R."/>
            <person name="Zeytun A."/>
            <person name="Lucas S."/>
            <person name="Lapidus A."/>
            <person name="Hammon N."/>
            <person name="Deshpande S."/>
            <person name="Nolan M."/>
            <person name="Cheng J.F."/>
            <person name="Pitluck S."/>
            <person name="Liolios K."/>
            <person name="Pagani I."/>
            <person name="Mikhailova N."/>
            <person name="Ivanova N."/>
            <person name="Mavromatis K."/>
            <person name="Pati A."/>
            <person name="Tapia R."/>
            <person name="Han C."/>
            <person name="Goodwin L."/>
            <person name="Chen A."/>
            <person name="Palaniappan K."/>
            <person name="Land M."/>
            <person name="Hauser L."/>
            <person name="Chang Y.J."/>
            <person name="Jeffries C.D."/>
            <person name="Brambilla E.M."/>
            <person name="Rohde M."/>
            <person name="Goker M."/>
            <person name="Detter J.C."/>
            <person name="Woyke T."/>
            <person name="Bristow J."/>
            <person name="Eisen J.A."/>
            <person name="Markowitz V."/>
            <person name="Hugenholtz P."/>
            <person name="Kyrpides N.C."/>
            <person name="Klenk H.P."/>
        </authorList>
    </citation>
    <scope>NUCLEOTIDE SEQUENCE [LARGE SCALE GENOMIC DNA]</scope>
    <source>
        <strain evidence="4">DSM 21211 / LMG 22137 / NRRL B-23946 / LB-34</strain>
    </source>
</reference>
<gene>
    <name evidence="3" type="ordered locus">Deima_1511</name>
</gene>
<name>E8U7X1_DEIML</name>
<dbReference type="AlphaFoldDB" id="E8U7X1"/>
<sequence precursor="true">MPRRPAQTLSLTTVNHRTLTLTALIATLTPAASAATLVDCSKDARNVHCARPADLAQSAGTLGSGPAFYQGGSTDDVTGGFVTADGRTFIGAIETLSDTDAFGAIIAVDLNTGDRRLISGRLNQLEQRGRGVMSALDYGGSAELYDLGNIRDVQPLPNGDYAAINRDGVIIRVNGQTGDRTLLWRPALSSDTKIRDGAEAKYAGDRAPATTAGTASTPNLPTINTPLGSVNLGGLFAAATAPAPTPKAPAAPTYFCPPAVADSRPAAPLNHLSADAQGNLYLLGGNNPLGSGFALFKLDANDDYRCKAVTQFTNDGTNVLGSGPTWNGSSVMTTGPLFANLARNGDVLYAAGGPNPNYIVVGVNTRTGERSLVSGQRSGNGAQVYKRGSGEALIGSALTFSGGNLYTTQEQVTADAFTLVRINPATGDRTVITPAKGSSLAVAGSASDSALFAIPGSPLLLVWFADGLHLLDPATGMSNLLSR</sequence>
<protein>
    <submittedName>
        <fullName evidence="3">Uncharacterized protein</fullName>
    </submittedName>
</protein>
<evidence type="ECO:0000256" key="1">
    <source>
        <dbReference type="SAM" id="MobiDB-lite"/>
    </source>
</evidence>
<evidence type="ECO:0000313" key="3">
    <source>
        <dbReference type="EMBL" id="ADV67160.1"/>
    </source>
</evidence>
<dbReference type="EMBL" id="CP002454">
    <property type="protein sequence ID" value="ADV67160.1"/>
    <property type="molecule type" value="Genomic_DNA"/>
</dbReference>
<feature type="region of interest" description="Disordered" evidence="1">
    <location>
        <begin position="199"/>
        <end position="220"/>
    </location>
</feature>
<accession>E8U7X1</accession>
<dbReference type="HOGENOM" id="CLU_661780_0_0_0"/>
<dbReference type="Proteomes" id="UP000008635">
    <property type="component" value="Chromosome"/>
</dbReference>
<keyword evidence="2" id="KW-0732">Signal</keyword>
<feature type="compositionally biased region" description="Low complexity" evidence="1">
    <location>
        <begin position="207"/>
        <end position="218"/>
    </location>
</feature>
<proteinExistence type="predicted"/>
<keyword evidence="4" id="KW-1185">Reference proteome</keyword>
<reference evidence="4" key="2">
    <citation type="submission" date="2011-01" db="EMBL/GenBank/DDBJ databases">
        <title>The complete genome of Deinococcus maricopensis DSM 21211.</title>
        <authorList>
            <consortium name="US DOE Joint Genome Institute (JGI-PGF)"/>
            <person name="Lucas S."/>
            <person name="Copeland A."/>
            <person name="Lapidus A."/>
            <person name="Goodwin L."/>
            <person name="Pitluck S."/>
            <person name="Kyrpides N."/>
            <person name="Mavromatis K."/>
            <person name="Pagani I."/>
            <person name="Ivanova N."/>
            <person name="Ovchinnikova G."/>
            <person name="Zeytun A."/>
            <person name="Detter J.C."/>
            <person name="Han C."/>
            <person name="Land M."/>
            <person name="Hauser L."/>
            <person name="Markowitz V."/>
            <person name="Cheng J.-F."/>
            <person name="Hugenholtz P."/>
            <person name="Woyke T."/>
            <person name="Wu D."/>
            <person name="Pukall R."/>
            <person name="Gehrich-Schroeter G."/>
            <person name="Brambilla E."/>
            <person name="Klenk H.-P."/>
            <person name="Eisen J.A."/>
        </authorList>
    </citation>
    <scope>NUCLEOTIDE SEQUENCE [LARGE SCALE GENOMIC DNA]</scope>
    <source>
        <strain evidence="4">DSM 21211 / LMG 22137 / NRRL B-23946 / LB-34</strain>
    </source>
</reference>
<evidence type="ECO:0000313" key="4">
    <source>
        <dbReference type="Proteomes" id="UP000008635"/>
    </source>
</evidence>
<dbReference type="STRING" id="709986.Deima_1511"/>
<dbReference type="KEGG" id="dmr:Deima_1511"/>
<dbReference type="SUPFAM" id="SSF82171">
    <property type="entry name" value="DPP6 N-terminal domain-like"/>
    <property type="match status" value="1"/>
</dbReference>